<gene>
    <name evidence="3" type="ORF">LCGC14_1654250</name>
</gene>
<feature type="domain" description="Acb2/Tad1 hairpin" evidence="2">
    <location>
        <begin position="73"/>
        <end position="126"/>
    </location>
</feature>
<feature type="non-terminal residue" evidence="3">
    <location>
        <position position="1"/>
    </location>
</feature>
<evidence type="ECO:0000313" key="3">
    <source>
        <dbReference type="EMBL" id="KKM19572.1"/>
    </source>
</evidence>
<dbReference type="InterPro" id="IPR056098">
    <property type="entry name" value="Acb2/Tad1_hairpin"/>
</dbReference>
<reference evidence="3" key="1">
    <citation type="journal article" date="2015" name="Nature">
        <title>Complex archaea that bridge the gap between prokaryotes and eukaryotes.</title>
        <authorList>
            <person name="Spang A."/>
            <person name="Saw J.H."/>
            <person name="Jorgensen S.L."/>
            <person name="Zaremba-Niedzwiedzka K."/>
            <person name="Martijn J."/>
            <person name="Lind A.E."/>
            <person name="van Eijk R."/>
            <person name="Schleper C."/>
            <person name="Guy L."/>
            <person name="Ettema T.J."/>
        </authorList>
    </citation>
    <scope>NUCLEOTIDE SEQUENCE</scope>
</reference>
<organism evidence="3">
    <name type="scientific">marine sediment metagenome</name>
    <dbReference type="NCBI Taxonomy" id="412755"/>
    <lineage>
        <taxon>unclassified sequences</taxon>
        <taxon>metagenomes</taxon>
        <taxon>ecological metagenomes</taxon>
    </lineage>
</organism>
<dbReference type="AlphaFoldDB" id="A0A0F9HWQ4"/>
<name>A0A0F9HWQ4_9ZZZZ</name>
<accession>A0A0F9HWQ4</accession>
<evidence type="ECO:0000256" key="1">
    <source>
        <dbReference type="ARBA" id="ARBA00022741"/>
    </source>
</evidence>
<proteinExistence type="predicted"/>
<dbReference type="Pfam" id="PF24729">
    <property type="entry name" value="Acb2_Tad1_hairpin"/>
    <property type="match status" value="1"/>
</dbReference>
<dbReference type="EMBL" id="LAZR01013955">
    <property type="protein sequence ID" value="KKM19572.1"/>
    <property type="molecule type" value="Genomic_DNA"/>
</dbReference>
<keyword evidence="1" id="KW-0547">Nucleotide-binding</keyword>
<evidence type="ECO:0000259" key="2">
    <source>
        <dbReference type="Pfam" id="PF24729"/>
    </source>
</evidence>
<protein>
    <recommendedName>
        <fullName evidence="2">Acb2/Tad1 hairpin domain-containing protein</fullName>
    </recommendedName>
</protein>
<sequence>SLGAGPVGGFRNLGRGIRLQKLDVWFLRKKRGGVNMLDKFYSHNWTNLDGTPSGGCSGGTGFTISWQRGPLVREGDRIEPNGAFVETVLAAVHARIQFYQDSKFKCEENALALRYISQAVAVLDSRTKDREDRGVEGTHTE</sequence>
<comment type="caution">
    <text evidence="3">The sequence shown here is derived from an EMBL/GenBank/DDBJ whole genome shotgun (WGS) entry which is preliminary data.</text>
</comment>